<dbReference type="OrthoDB" id="677810at2"/>
<feature type="domain" description="Carrier" evidence="1">
    <location>
        <begin position="2"/>
        <end position="80"/>
    </location>
</feature>
<dbReference type="STRING" id="448385.sce8218"/>
<dbReference type="SUPFAM" id="SSF47336">
    <property type="entry name" value="ACP-like"/>
    <property type="match status" value="1"/>
</dbReference>
<reference evidence="2 3" key="1">
    <citation type="journal article" date="2007" name="Nat. Biotechnol.">
        <title>Complete genome sequence of the myxobacterium Sorangium cellulosum.</title>
        <authorList>
            <person name="Schneiker S."/>
            <person name="Perlova O."/>
            <person name="Kaiser O."/>
            <person name="Gerth K."/>
            <person name="Alici A."/>
            <person name="Altmeyer M.O."/>
            <person name="Bartels D."/>
            <person name="Bekel T."/>
            <person name="Beyer S."/>
            <person name="Bode E."/>
            <person name="Bode H.B."/>
            <person name="Bolten C.J."/>
            <person name="Choudhuri J.V."/>
            <person name="Doss S."/>
            <person name="Elnakady Y.A."/>
            <person name="Frank B."/>
            <person name="Gaigalat L."/>
            <person name="Goesmann A."/>
            <person name="Groeger C."/>
            <person name="Gross F."/>
            <person name="Jelsbak L."/>
            <person name="Jelsbak L."/>
            <person name="Kalinowski J."/>
            <person name="Kegler C."/>
            <person name="Knauber T."/>
            <person name="Konietzny S."/>
            <person name="Kopp M."/>
            <person name="Krause L."/>
            <person name="Krug D."/>
            <person name="Linke B."/>
            <person name="Mahmud T."/>
            <person name="Martinez-Arias R."/>
            <person name="McHardy A.C."/>
            <person name="Merai M."/>
            <person name="Meyer F."/>
            <person name="Mormann S."/>
            <person name="Munoz-Dorado J."/>
            <person name="Perez J."/>
            <person name="Pradella S."/>
            <person name="Rachid S."/>
            <person name="Raddatz G."/>
            <person name="Rosenau F."/>
            <person name="Rueckert C."/>
            <person name="Sasse F."/>
            <person name="Scharfe M."/>
            <person name="Schuster S.C."/>
            <person name="Suen G."/>
            <person name="Treuner-Lange A."/>
            <person name="Velicer G.J."/>
            <person name="Vorholter F.-J."/>
            <person name="Weissman K.J."/>
            <person name="Welch R.D."/>
            <person name="Wenzel S.C."/>
            <person name="Whitworth D.E."/>
            <person name="Wilhelm S."/>
            <person name="Wittmann C."/>
            <person name="Bloecker H."/>
            <person name="Puehler A."/>
            <person name="Mueller R."/>
        </authorList>
    </citation>
    <scope>NUCLEOTIDE SEQUENCE [LARGE SCALE GENOMIC DNA]</scope>
    <source>
        <strain evidence="3">So ce56</strain>
    </source>
</reference>
<name>A9FN38_SORC5</name>
<keyword evidence="3" id="KW-1185">Reference proteome</keyword>
<dbReference type="Proteomes" id="UP000002139">
    <property type="component" value="Chromosome"/>
</dbReference>
<dbReference type="EMBL" id="AM746676">
    <property type="protein sequence ID" value="CAN98388.1"/>
    <property type="molecule type" value="Genomic_DNA"/>
</dbReference>
<dbReference type="Pfam" id="PF00550">
    <property type="entry name" value="PP-binding"/>
    <property type="match status" value="1"/>
</dbReference>
<dbReference type="RefSeq" id="WP_012240827.1">
    <property type="nucleotide sequence ID" value="NC_010162.1"/>
</dbReference>
<dbReference type="InterPro" id="IPR009081">
    <property type="entry name" value="PP-bd_ACP"/>
</dbReference>
<evidence type="ECO:0000313" key="2">
    <source>
        <dbReference type="EMBL" id="CAN98388.1"/>
    </source>
</evidence>
<sequence length="86" mass="9312">MSERTPSIAAVQQILRESLHLGPVGEDVDLVESGLIDSAAFMDLFVLLEDRFGIRIEAGDMDLEHFRTAARMAAFVAGKQAGPPGR</sequence>
<dbReference type="PROSITE" id="PS50075">
    <property type="entry name" value="CARRIER"/>
    <property type="match status" value="1"/>
</dbReference>
<gene>
    <name evidence="2" type="ordered locus">sce8218</name>
</gene>
<dbReference type="BioCyc" id="SCEL448385:SCE_RS42095-MONOMER"/>
<dbReference type="HOGENOM" id="CLU_2496261_0_0_7"/>
<organism evidence="2 3">
    <name type="scientific">Sorangium cellulosum (strain So ce56)</name>
    <name type="common">Polyangium cellulosum (strain So ce56)</name>
    <dbReference type="NCBI Taxonomy" id="448385"/>
    <lineage>
        <taxon>Bacteria</taxon>
        <taxon>Pseudomonadati</taxon>
        <taxon>Myxococcota</taxon>
        <taxon>Polyangia</taxon>
        <taxon>Polyangiales</taxon>
        <taxon>Polyangiaceae</taxon>
        <taxon>Sorangium</taxon>
    </lineage>
</organism>
<evidence type="ECO:0000259" key="1">
    <source>
        <dbReference type="PROSITE" id="PS50075"/>
    </source>
</evidence>
<dbReference type="InterPro" id="IPR036736">
    <property type="entry name" value="ACP-like_sf"/>
</dbReference>
<proteinExistence type="predicted"/>
<dbReference type="AlphaFoldDB" id="A9FN38"/>
<protein>
    <recommendedName>
        <fullName evidence="1">Carrier domain-containing protein</fullName>
    </recommendedName>
</protein>
<dbReference type="Gene3D" id="1.10.1200.10">
    <property type="entry name" value="ACP-like"/>
    <property type="match status" value="1"/>
</dbReference>
<dbReference type="KEGG" id="scl:sce8218"/>
<accession>A9FN38</accession>
<evidence type="ECO:0000313" key="3">
    <source>
        <dbReference type="Proteomes" id="UP000002139"/>
    </source>
</evidence>